<organism evidence="2 3">
    <name type="scientific">Vibrio kanaloae</name>
    <dbReference type="NCBI Taxonomy" id="170673"/>
    <lineage>
        <taxon>Bacteria</taxon>
        <taxon>Pseudomonadati</taxon>
        <taxon>Pseudomonadota</taxon>
        <taxon>Gammaproteobacteria</taxon>
        <taxon>Vibrionales</taxon>
        <taxon>Vibrionaceae</taxon>
        <taxon>Vibrio</taxon>
    </lineage>
</organism>
<dbReference type="Proteomes" id="UP000307574">
    <property type="component" value="Unassembled WGS sequence"/>
</dbReference>
<comment type="caution">
    <text evidence="2">The sequence shown here is derived from an EMBL/GenBank/DDBJ whole genome shotgun (WGS) entry which is preliminary data.</text>
</comment>
<dbReference type="AlphaFoldDB" id="A0A4U1Y559"/>
<sequence>MLYRVSRSPKKQQGLVAILVTAALLVFLAVSALAVDINHMIVNKTRLQNAVDSATLAAATILDSSKDKDAVDAEVVTALNTMAASTGNHEIDFTTASINIDYSNDPQDFTGTATFGANDDVYVRVRVDSLDMDEFFIQLFGLDKEVSASAVAGPSSGLDYTPVVPIGVCIGDGTSDNDISPEDGYHDETGEAITSVFGYEVGTVHALKVGDSSLSEMGNGNYHLLDFGSGGKTIKEGLGGGYDQPVKIGENITTKPGGTVGPTGDGLNTRFGDYGGGLSASDYPSDFVTTEPTNEITIDANTGDITFDDSYDYAQYKLDTNACIASGGSGCASNGVAWRRILPIPMVDCSGKSGGTTEFTVNKIGCFFLLQRAPTNNSGTPAVFGEFIHSCSVAGGSGSNQSTTEGSYRIVLYKDPDSGES</sequence>
<feature type="domain" description="Putative Flp pilus-assembly TadG-like N-terminal" evidence="1">
    <location>
        <begin position="16"/>
        <end position="59"/>
    </location>
</feature>
<evidence type="ECO:0000313" key="2">
    <source>
        <dbReference type="EMBL" id="TKF36755.1"/>
    </source>
</evidence>
<gene>
    <name evidence="2" type="ORF">FCV50_01975</name>
</gene>
<evidence type="ECO:0000259" key="1">
    <source>
        <dbReference type="Pfam" id="PF13400"/>
    </source>
</evidence>
<accession>A0A4U1Y559</accession>
<dbReference type="EMBL" id="SYUV01000005">
    <property type="protein sequence ID" value="TKF36755.1"/>
    <property type="molecule type" value="Genomic_DNA"/>
</dbReference>
<proteinExistence type="predicted"/>
<dbReference type="InterPro" id="IPR028087">
    <property type="entry name" value="Tad_N"/>
</dbReference>
<evidence type="ECO:0000313" key="3">
    <source>
        <dbReference type="Proteomes" id="UP000307574"/>
    </source>
</evidence>
<protein>
    <submittedName>
        <fullName evidence="2">Pilus assembly protein</fullName>
    </submittedName>
</protein>
<dbReference type="GeneID" id="93965189"/>
<reference evidence="2 3" key="1">
    <citation type="submission" date="2019-04" db="EMBL/GenBank/DDBJ databases">
        <title>A reverse ecology approach based on a biological definition of microbial populations.</title>
        <authorList>
            <person name="Arevalo P."/>
            <person name="Vaninsberghe D."/>
            <person name="Elsherbini J."/>
            <person name="Gore J."/>
            <person name="Polz M."/>
        </authorList>
    </citation>
    <scope>NUCLEOTIDE SEQUENCE [LARGE SCALE GENOMIC DNA]</scope>
    <source>
        <strain evidence="2 3">10N.261.46.F4</strain>
    </source>
</reference>
<dbReference type="RefSeq" id="WP_077680801.1">
    <property type="nucleotide sequence ID" value="NZ_AP025497.1"/>
</dbReference>
<dbReference type="Pfam" id="PF13400">
    <property type="entry name" value="Tad"/>
    <property type="match status" value="1"/>
</dbReference>
<name>A0A4U1Y559_9VIBR</name>